<dbReference type="EMBL" id="BTRK01000005">
    <property type="protein sequence ID" value="GMR52416.1"/>
    <property type="molecule type" value="Genomic_DNA"/>
</dbReference>
<organism evidence="1 2">
    <name type="scientific">Pristionchus mayeri</name>
    <dbReference type="NCBI Taxonomy" id="1317129"/>
    <lineage>
        <taxon>Eukaryota</taxon>
        <taxon>Metazoa</taxon>
        <taxon>Ecdysozoa</taxon>
        <taxon>Nematoda</taxon>
        <taxon>Chromadorea</taxon>
        <taxon>Rhabditida</taxon>
        <taxon>Rhabditina</taxon>
        <taxon>Diplogasteromorpha</taxon>
        <taxon>Diplogasteroidea</taxon>
        <taxon>Neodiplogasteridae</taxon>
        <taxon>Pristionchus</taxon>
    </lineage>
</organism>
<evidence type="ECO:0000313" key="2">
    <source>
        <dbReference type="Proteomes" id="UP001328107"/>
    </source>
</evidence>
<reference evidence="2" key="1">
    <citation type="submission" date="2022-10" db="EMBL/GenBank/DDBJ databases">
        <title>Genome assembly of Pristionchus species.</title>
        <authorList>
            <person name="Yoshida K."/>
            <person name="Sommer R.J."/>
        </authorList>
    </citation>
    <scope>NUCLEOTIDE SEQUENCE [LARGE SCALE GENOMIC DNA]</scope>
    <source>
        <strain evidence="2">RS5460</strain>
    </source>
</reference>
<dbReference type="AlphaFoldDB" id="A0AAN5CWP4"/>
<name>A0AAN5CWP4_9BILA</name>
<comment type="caution">
    <text evidence="1">The sequence shown here is derived from an EMBL/GenBank/DDBJ whole genome shotgun (WGS) entry which is preliminary data.</text>
</comment>
<evidence type="ECO:0000313" key="1">
    <source>
        <dbReference type="EMBL" id="GMR52416.1"/>
    </source>
</evidence>
<dbReference type="Proteomes" id="UP001328107">
    <property type="component" value="Unassembled WGS sequence"/>
</dbReference>
<sequence>ALSLVDEQGGINVVDFQVRGTAREYAPLPWVDTDVELVTTIEHNCGANWSCVCKDHGKHSEDLFKDNIQIDDLQKTELKWCDICEYANN</sequence>
<protein>
    <submittedName>
        <fullName evidence="1">Uncharacterized protein</fullName>
    </submittedName>
</protein>
<gene>
    <name evidence="1" type="ORF">PMAYCL1PPCAC_22611</name>
</gene>
<proteinExistence type="predicted"/>
<feature type="non-terminal residue" evidence="1">
    <location>
        <position position="89"/>
    </location>
</feature>
<feature type="non-terminal residue" evidence="1">
    <location>
        <position position="1"/>
    </location>
</feature>
<keyword evidence="2" id="KW-1185">Reference proteome</keyword>
<accession>A0AAN5CWP4</accession>